<sequence length="273" mass="30502">MKTNTEIMSKSHSYKKSKSSSSAGSLEDFLSVTKLRISDEDKEDSSCQSLDAISEQSAPSEKLPQVDVPLHPPFVALIGNLPMESSERELRQLFAQHTIRSVSMLQRGKRQRQHGSAQVELQTRQDLLELLKKNQLLCRGRRLSIAVCQDLGAGGDDCWSMNSDGRWSRRSASGGRHSGSDADESCSEYSLPSRGEESTSSSLHISRKPSSNEELERRMQIRLQKLAEFENAQTERLQAQQQSSQGEDGEAPSVPSMSWPDFWAEVQKSEDLE</sequence>
<feature type="region of interest" description="Disordered" evidence="3">
    <location>
        <begin position="159"/>
        <end position="273"/>
    </location>
</feature>
<dbReference type="AlphaFoldDB" id="A0AAU9FPJ7"/>
<keyword evidence="5" id="KW-0648">Protein biosynthesis</keyword>
<proteinExistence type="predicted"/>
<gene>
    <name evidence="5" type="ORF">DMAD_05991</name>
</gene>
<feature type="region of interest" description="Disordered" evidence="3">
    <location>
        <begin position="1"/>
        <end position="26"/>
    </location>
</feature>
<keyword evidence="1 2" id="KW-0694">RNA-binding</keyword>
<feature type="compositionally biased region" description="Basic and acidic residues" evidence="3">
    <location>
        <begin position="210"/>
        <end position="219"/>
    </location>
</feature>
<dbReference type="EMBL" id="AP029265">
    <property type="protein sequence ID" value="BFF97612.1"/>
    <property type="molecule type" value="Genomic_DNA"/>
</dbReference>
<dbReference type="InterPro" id="IPR000504">
    <property type="entry name" value="RRM_dom"/>
</dbReference>
<feature type="region of interest" description="Disordered" evidence="3">
    <location>
        <begin position="39"/>
        <end position="66"/>
    </location>
</feature>
<protein>
    <submittedName>
        <fullName evidence="5">Eukaryotic translation initiation factor 4H</fullName>
    </submittedName>
</protein>
<keyword evidence="6" id="KW-1185">Reference proteome</keyword>
<reference evidence="5 6" key="1">
    <citation type="submission" date="2024-02" db="EMBL/GenBank/DDBJ databases">
        <title>A chromosome-level genome assembly of Drosophila madeirensis, a fruit fly species endemic to Madeira island.</title>
        <authorList>
            <person name="Tomihara K."/>
            <person name="Llopart A."/>
            <person name="Yamamoto D."/>
        </authorList>
    </citation>
    <scope>NUCLEOTIDE SEQUENCE [LARGE SCALE GENOMIC DNA]</scope>
    <source>
        <strain evidence="5 6">RF1</strain>
    </source>
</reference>
<dbReference type="Proteomes" id="UP001500889">
    <property type="component" value="Chromosome J"/>
</dbReference>
<dbReference type="GO" id="GO:0003743">
    <property type="term" value="F:translation initiation factor activity"/>
    <property type="evidence" value="ECO:0007669"/>
    <property type="project" value="UniProtKB-KW"/>
</dbReference>
<dbReference type="InterPro" id="IPR012677">
    <property type="entry name" value="Nucleotide-bd_a/b_plait_sf"/>
</dbReference>
<feature type="domain" description="RRM" evidence="4">
    <location>
        <begin position="74"/>
        <end position="150"/>
    </location>
</feature>
<evidence type="ECO:0000256" key="3">
    <source>
        <dbReference type="SAM" id="MobiDB-lite"/>
    </source>
</evidence>
<evidence type="ECO:0000256" key="1">
    <source>
        <dbReference type="ARBA" id="ARBA00022884"/>
    </source>
</evidence>
<dbReference type="GO" id="GO:0003723">
    <property type="term" value="F:RNA binding"/>
    <property type="evidence" value="ECO:0007669"/>
    <property type="project" value="UniProtKB-UniRule"/>
</dbReference>
<feature type="compositionally biased region" description="Polar residues" evidence="3">
    <location>
        <begin position="46"/>
        <end position="59"/>
    </location>
</feature>
<evidence type="ECO:0000256" key="2">
    <source>
        <dbReference type="PROSITE-ProRule" id="PRU00176"/>
    </source>
</evidence>
<evidence type="ECO:0000313" key="5">
    <source>
        <dbReference type="EMBL" id="BFF97612.1"/>
    </source>
</evidence>
<dbReference type="SUPFAM" id="SSF54928">
    <property type="entry name" value="RNA-binding domain, RBD"/>
    <property type="match status" value="1"/>
</dbReference>
<evidence type="ECO:0000313" key="6">
    <source>
        <dbReference type="Proteomes" id="UP001500889"/>
    </source>
</evidence>
<evidence type="ECO:0000259" key="4">
    <source>
        <dbReference type="PROSITE" id="PS50102"/>
    </source>
</evidence>
<accession>A0AAU9FPJ7</accession>
<dbReference type="Gene3D" id="3.30.70.330">
    <property type="match status" value="1"/>
</dbReference>
<keyword evidence="5" id="KW-0396">Initiation factor</keyword>
<organism evidence="5 6">
    <name type="scientific">Drosophila madeirensis</name>
    <name type="common">Fruit fly</name>
    <dbReference type="NCBI Taxonomy" id="30013"/>
    <lineage>
        <taxon>Eukaryota</taxon>
        <taxon>Metazoa</taxon>
        <taxon>Ecdysozoa</taxon>
        <taxon>Arthropoda</taxon>
        <taxon>Hexapoda</taxon>
        <taxon>Insecta</taxon>
        <taxon>Pterygota</taxon>
        <taxon>Neoptera</taxon>
        <taxon>Endopterygota</taxon>
        <taxon>Diptera</taxon>
        <taxon>Brachycera</taxon>
        <taxon>Muscomorpha</taxon>
        <taxon>Ephydroidea</taxon>
        <taxon>Drosophilidae</taxon>
        <taxon>Drosophila</taxon>
        <taxon>Sophophora</taxon>
    </lineage>
</organism>
<dbReference type="InterPro" id="IPR035979">
    <property type="entry name" value="RBD_domain_sf"/>
</dbReference>
<dbReference type="PROSITE" id="PS50102">
    <property type="entry name" value="RRM"/>
    <property type="match status" value="1"/>
</dbReference>
<feature type="compositionally biased region" description="Polar residues" evidence="3">
    <location>
        <begin position="231"/>
        <end position="246"/>
    </location>
</feature>
<name>A0AAU9FPJ7_DROMD</name>